<sequence>MNTWTERRKQVEQLAAPVVLVLGGYGTFGSRISRALCKKGFHVIINGRHFHQAQALKHSILEEDFAAQVTVSCFDVYSQLNLRLKKMNPQLVIHTCGPFQGQDTYIAQTTIKAGIHYLDLSDDRGYVQKMLALNDLAQANGVMAITGASTVPALSSAVLAYVQDKYAIDRFKAVKIGISPGQKTARGLATTQAVLSYIGKALKPWPGNQKKRYGWQDTYLQEYPSINSRLMGNCESPDLDCLHHHFNIEQLSFSAGMESKLLHRLIWVGSWLIRLGLPLKLKNHAKWLLKSSRWFDSLGTEDGGMHVEFEVKLGKGQKTISKTWFIEATGNQGPQIPAIPAILMAEKILKQPMSSGVQVCVNLIQLEEYLKELEQFDSKHFHSCIQ</sequence>
<dbReference type="PANTHER" id="PTHR43796:SF2">
    <property type="entry name" value="CARBOXYNORSPERMIDINE SYNTHASE"/>
    <property type="match status" value="1"/>
</dbReference>
<dbReference type="Pfam" id="PF03435">
    <property type="entry name" value="Sacchrp_dh_NADP"/>
    <property type="match status" value="1"/>
</dbReference>
<dbReference type="PANTHER" id="PTHR43796">
    <property type="entry name" value="CARBOXYNORSPERMIDINE SYNTHASE"/>
    <property type="match status" value="1"/>
</dbReference>
<proteinExistence type="predicted"/>
<dbReference type="AlphaFoldDB" id="A0A3B0VML9"/>
<dbReference type="Gene3D" id="3.40.50.720">
    <property type="entry name" value="NAD(P)-binding Rossmann-like Domain"/>
    <property type="match status" value="1"/>
</dbReference>
<dbReference type="InterPro" id="IPR036291">
    <property type="entry name" value="NAD(P)-bd_dom_sf"/>
</dbReference>
<organism evidence="2">
    <name type="scientific">hydrothermal vent metagenome</name>
    <dbReference type="NCBI Taxonomy" id="652676"/>
    <lineage>
        <taxon>unclassified sequences</taxon>
        <taxon>metagenomes</taxon>
        <taxon>ecological metagenomes</taxon>
    </lineage>
</organism>
<dbReference type="SUPFAM" id="SSF51735">
    <property type="entry name" value="NAD(P)-binding Rossmann-fold domains"/>
    <property type="match status" value="1"/>
</dbReference>
<name>A0A3B0VML9_9ZZZZ</name>
<accession>A0A3B0VML9</accession>
<reference evidence="2" key="1">
    <citation type="submission" date="2018-06" db="EMBL/GenBank/DDBJ databases">
        <authorList>
            <person name="Zhirakovskaya E."/>
        </authorList>
    </citation>
    <scope>NUCLEOTIDE SEQUENCE</scope>
</reference>
<evidence type="ECO:0000313" key="2">
    <source>
        <dbReference type="EMBL" id="VAW44191.1"/>
    </source>
</evidence>
<gene>
    <name evidence="2" type="ORF">MNBD_GAMMA02-1123</name>
</gene>
<protein>
    <recommendedName>
        <fullName evidence="1">Saccharopine dehydrogenase NADP binding domain-containing protein</fullName>
    </recommendedName>
</protein>
<dbReference type="InterPro" id="IPR005097">
    <property type="entry name" value="Sacchrp_dh_NADP-bd"/>
</dbReference>
<evidence type="ECO:0000259" key="1">
    <source>
        <dbReference type="Pfam" id="PF03435"/>
    </source>
</evidence>
<dbReference type="EMBL" id="UOFA01000093">
    <property type="protein sequence ID" value="VAW44191.1"/>
    <property type="molecule type" value="Genomic_DNA"/>
</dbReference>
<feature type="domain" description="Saccharopine dehydrogenase NADP binding" evidence="1">
    <location>
        <begin position="19"/>
        <end position="145"/>
    </location>
</feature>